<dbReference type="KEGG" id="mor:MOC_2848"/>
<protein>
    <submittedName>
        <fullName evidence="2">Protein of unassigned function</fullName>
    </submittedName>
</protein>
<feature type="compositionally biased region" description="Low complexity" evidence="1">
    <location>
        <begin position="58"/>
        <end position="68"/>
    </location>
</feature>
<evidence type="ECO:0000313" key="3">
    <source>
        <dbReference type="Proteomes" id="UP000029492"/>
    </source>
</evidence>
<dbReference type="Proteomes" id="UP000029492">
    <property type="component" value="Chromosome"/>
</dbReference>
<accession>A0A089NXQ2</accession>
<dbReference type="HOGENOM" id="CLU_2423559_0_0_5"/>
<evidence type="ECO:0000313" key="2">
    <source>
        <dbReference type="EMBL" id="AIQ90603.1"/>
    </source>
</evidence>
<keyword evidence="3" id="KW-1185">Reference proteome</keyword>
<organism evidence="2 3">
    <name type="scientific">Methylobacterium oryzae CBMB20</name>
    <dbReference type="NCBI Taxonomy" id="693986"/>
    <lineage>
        <taxon>Bacteria</taxon>
        <taxon>Pseudomonadati</taxon>
        <taxon>Pseudomonadota</taxon>
        <taxon>Alphaproteobacteria</taxon>
        <taxon>Hyphomicrobiales</taxon>
        <taxon>Methylobacteriaceae</taxon>
        <taxon>Methylobacterium</taxon>
    </lineage>
</organism>
<reference evidence="2 3" key="1">
    <citation type="journal article" date="2014" name="PLoS ONE">
        <title>Genome Information of Methylobacterium oryzae, a Plant-Probiotic Methylotroph in the Phyllosphere.</title>
        <authorList>
            <person name="Kwak M.J."/>
            <person name="Jeong H."/>
            <person name="Madhaiyan M."/>
            <person name="Lee Y."/>
            <person name="Sa T.M."/>
            <person name="Oh T.K."/>
            <person name="Kim J.F."/>
        </authorList>
    </citation>
    <scope>NUCLEOTIDE SEQUENCE [LARGE SCALE GENOMIC DNA]</scope>
    <source>
        <strain evidence="2 3">CBMB20</strain>
    </source>
</reference>
<feature type="region of interest" description="Disordered" evidence="1">
    <location>
        <begin position="55"/>
        <end position="91"/>
    </location>
</feature>
<sequence length="91" mass="9720">MIVSGPCGRSFRVSARSARVAGRPLGERRYRCSQESLIGHWSNKTIGSMAEKKVFGEPRTAAAPALRAGRGRNARPGPFDAPVSNGPVEGR</sequence>
<dbReference type="AlphaFoldDB" id="A0A089NXQ2"/>
<name>A0A089NXQ2_9HYPH</name>
<gene>
    <name evidence="2" type="ORF">MOC_2848</name>
</gene>
<dbReference type="STRING" id="693986.MOC_2848"/>
<dbReference type="EMBL" id="CP003811">
    <property type="protein sequence ID" value="AIQ90603.1"/>
    <property type="molecule type" value="Genomic_DNA"/>
</dbReference>
<evidence type="ECO:0000256" key="1">
    <source>
        <dbReference type="SAM" id="MobiDB-lite"/>
    </source>
</evidence>
<proteinExistence type="predicted"/>